<dbReference type="AlphaFoldDB" id="A0A315YLE6"/>
<dbReference type="RefSeq" id="WP_109623376.1">
    <property type="nucleotide sequence ID" value="NZ_QGDO01000038.1"/>
</dbReference>
<evidence type="ECO:0000313" key="2">
    <source>
        <dbReference type="Proteomes" id="UP000245535"/>
    </source>
</evidence>
<reference evidence="1 2" key="1">
    <citation type="submission" date="2018-03" db="EMBL/GenBank/DDBJ databases">
        <title>Genomic Encyclopedia of Archaeal and Bacterial Type Strains, Phase II (KMG-II): from individual species to whole genera.</title>
        <authorList>
            <person name="Goeker M."/>
        </authorList>
    </citation>
    <scope>NUCLEOTIDE SEQUENCE [LARGE SCALE GENOMIC DNA]</scope>
    <source>
        <strain evidence="1 2">DSM 28229</strain>
    </source>
</reference>
<proteinExistence type="predicted"/>
<comment type="caution">
    <text evidence="1">The sequence shown here is derived from an EMBL/GenBank/DDBJ whole genome shotgun (WGS) entry which is preliminary data.</text>
</comment>
<dbReference type="Proteomes" id="UP000245535">
    <property type="component" value="Unassembled WGS sequence"/>
</dbReference>
<keyword evidence="2" id="KW-1185">Reference proteome</keyword>
<dbReference type="EMBL" id="QGDO01000038">
    <property type="protein sequence ID" value="PWJ28388.1"/>
    <property type="molecule type" value="Genomic_DNA"/>
</dbReference>
<accession>A0A315YLE6</accession>
<name>A0A315YLE6_SEDFL</name>
<sequence length="247" mass="29507">MKDLRSKYVPPHDITINDHWGDFYNYYFIWLKPFYKYKSNSRSKFKLSRIIEKQTYLSNLEKRLNINVFDNADFEGISNSVEEDYLEFILEECETITWKEIKEKEHLDSFGDVKIRTINKSKLCSSYDINAIETCFAPNQVSPILDYLSQLGYKEIEISSDISMLSDEDVQRLEISKINQNNGFEIYRYNGIMNISTEDNKILFSNLYDSYYTFISSVEKETIDNFLKINSIEGWYINKEDRTWYFK</sequence>
<evidence type="ECO:0000313" key="1">
    <source>
        <dbReference type="EMBL" id="PWJ28388.1"/>
    </source>
</evidence>
<protein>
    <submittedName>
        <fullName evidence="1">Uncharacterized protein</fullName>
    </submittedName>
</protein>
<organism evidence="1 2">
    <name type="scientific">Sediminitomix flava</name>
    <dbReference type="NCBI Taxonomy" id="379075"/>
    <lineage>
        <taxon>Bacteria</taxon>
        <taxon>Pseudomonadati</taxon>
        <taxon>Bacteroidota</taxon>
        <taxon>Cytophagia</taxon>
        <taxon>Cytophagales</taxon>
        <taxon>Flammeovirgaceae</taxon>
        <taxon>Sediminitomix</taxon>
    </lineage>
</organism>
<gene>
    <name evidence="1" type="ORF">BC781_1381</name>
</gene>